<organism evidence="8 9">
    <name type="scientific">Physocladia obscura</name>
    <dbReference type="NCBI Taxonomy" id="109957"/>
    <lineage>
        <taxon>Eukaryota</taxon>
        <taxon>Fungi</taxon>
        <taxon>Fungi incertae sedis</taxon>
        <taxon>Chytridiomycota</taxon>
        <taxon>Chytridiomycota incertae sedis</taxon>
        <taxon>Chytridiomycetes</taxon>
        <taxon>Chytridiales</taxon>
        <taxon>Chytriomycetaceae</taxon>
        <taxon>Physocladia</taxon>
    </lineage>
</organism>
<dbReference type="PANTHER" id="PTHR21529:SF4">
    <property type="entry name" value="TPR AND ANKYRIN REPEAT-CONTAINING PROTEIN 1"/>
    <property type="match status" value="1"/>
</dbReference>
<keyword evidence="5" id="KW-0802">TPR repeat</keyword>
<sequence>MSKHTNGDSGDDTSTMEAWLSALGRDVEARQLVLAGDTNAADADDAAGGQTQRALLFAAVPRCDPQCRVVLVAPVRGLVVLHIALGDDIGAPRLPYFDEDFNQIVNAKLKGKVCAVIQQKIPAVDVRAQLLAHIVNLPSHLLIWMQAKNGTPIPKIIDRIDNPLKALPVIKPENDQISAHYFYMRLFVKEFILGDIGSFVKLENLNNQNIKDALFDAISGLYVDNCKGCMNYRLQKNFAARILSKSLNTDKLSSFFRKTNLELTSDEIICLQALNFVIPQNIEGLKPMLPYIASRINPDSPAKEHSQACHKMWETGMGSKMLTDMGGSIGSLNLYDNVFPSELEISDYEANEISLKDLVENSKAVQEPLNDPLESVFLHQLQQGNKSYLQAVDMMTSNKRESLEIILKSSPLNWSWTVQLSDRAVGIFRKMRRKDKTSFVPVMKNISLIANGYWTNSVACSLVANTRVKLFESKVLNNLRIVWQVEVTYLEAIHQHSQVIRIQSIGNHKDVVNAVDYITAAHKAYSKIHIERCEFEQIVNGIHTPKLWDDDGGDSKHIVEFEDTEADDPLYILKMHESAVTAKFIPLSKMMLCWLISDAVDNEDVEFPFSISQQEHQILEYPNSVIVVGRSGTGKTSCSIFRLLAHWHTRIVDFNLNGFISDSFGKNPTVRQIDEPTNEDATNLSSEKPVFIFRQIFVTASPKFCSRVQAYFRSLSKSLNPGGNQDVLANFIAHMNQDDNEGQDKALAENVQSIVDQDTQNQISFEEELGTPINNKESSKTTATSTFFDDGEGYINRLPQSFGNLKESDFPLFVHYKKLISMIRVHLGLEEDTSLVEGEAAERNTDFDRFIEIYNSLDKNLTNGIDVSLAFSEIMGVIKGHELAAVSEEGKLTRAEYIQLSTRAYTTFRHIRDRMYDIFEAYNAKKLERFQLFANGKLEFLEVPKKLDEQDRVNEINRTIVKMIQEKDHKLSNLMIHQVYLDEVQDLTMAQIMPLVLLCLDPSHGLMFAGDTAQVIHRGSVFRFEDLSSMIYNILVPSKTVSATPKIFHLTKNYRSHDGILSVAASVLDLLSKHFPDSIDVLPREQGAISGPQPVIVLHNNSVNNDILSFLSGGNVDGELIEFGAGQVILVRTLDKVSEVKSLLKQNFALVMTVEQAKGMEFRDVVLYNLFTDSPGTSKQWRLFLGDVVTGAEKFPEFDSSKHNILATELKILYTAITRARAQLWIWDMEERKREPMVKYWQSKKIVITSNDARSGKFSARGDKTTPEEWETQGRMLFDAGQYDNALQSFRRGLIAAGNSEPSFDTLRCEAFLKNETAKALPKDKSSETKQLYLEAGDLFKKANSIRTLPQTDLNEAARCYWNAEKYLKASEMYEQVVHKQLDAVVCFQKVAKFDQSGKALEALGKYQPALEDYIRSKRCVAEAVNIVKILKQRNQTLENSVIERVSSMALTSTNLDQAVKIDAIDIIPDVTIKKGLYRSYAMFQELSALLISQKDLKGAGYVMDIDAGKPLEAVKIYQKITGIQGTIKIAESLLRWFWRTITPSLEAVFSGDNTKLLEFKNNPDISEHTDQLKKVIKAILNSSSTDKLEIQSKLAEYKSIELFYGINSDQSEIVDSNTVIGHVMLKKLELARHLIERGLVMAQIQFKKKIVQTAVELIFILHYLVTGDYGKLPAACISHAFTLIKNCRSTSEQIEAIFTVTPGHLMSERICNSFLFEPSSFSAISDFLANKPNAEGRFTCKVDDFYNIALQSLKSSIYNICKRISDFVSYLPEFGDICFESSMSKNGACTRKGCTKFHLKNQEKFDGEKADIISYLIQIVSLTHDCILDNHRADYDNLQESAFLRFRASLSPWDNGHCWKTIDRSIISIPREVMNPFISYLKHKILSVKSLSERSGTFDLDAVLGAAWLLQEKKQTEFLERRWTAVFQSFKKTSTSAPQKFLLKIHKSIAQCVFADNPLDFVAAAIDVLEESVKSRTYFKFTSLDAICQLVEVLTTIFLVANNQPFLLPWRMLEAAMSKIVNLFKTPIDHSILAHMNPTGLHIASLLESLKGARIHECNLVRLSFSYMLLRQHSAEVAVPSGTPLWLSGKVVDVLERISTVGNDRLVLMWWTTLKKTPFVKNVAKISAKMLNLDNAKKLNIATLKKTIIDTNIELTYQNEEEDDDPEMPELLNSDSEADNDNEISRNAEKHVQFKEKASKKDPEALFYMANCHLNGSNGEKQDVKLAIEMMTEADQKGFEDATLRLGEIFLTGHGEIRQDTKSSIPYLMKVVGKYPKIAGKLMRIHLNGVVPLSSDQLKKVTSSLKNATDPDSEFIYGRFLMKTDKTKAIDWFKKAANKGNADAIYELKKFEEEEDELDEIPGLMIESSDSEAGTPAKVSKPVSKNAKKFHPIPVATSKNDPDTKTQNIGKQASSDVQNAVLAKLVIKEFKMTKSPDYSKEEQITAAKAIQIWWRNILQKRQTSIDSVAYVASVVEDWANKDADYGEIYLREAFPMLVDVRRLYEKFDKLCVPPANANETGIKLFYEAIRLQEIALSIRNYLDYNANHHHTNSSKILTNFVKENHAAVELMKQMVGLEFPTAPASVNSGNGKIMASKSNTSKKAKQLKKKR</sequence>
<dbReference type="EMBL" id="JADGJH010000580">
    <property type="protein sequence ID" value="KAJ3126030.1"/>
    <property type="molecule type" value="Genomic_DNA"/>
</dbReference>
<evidence type="ECO:0000256" key="3">
    <source>
        <dbReference type="ARBA" id="ARBA00022806"/>
    </source>
</evidence>
<evidence type="ECO:0000259" key="7">
    <source>
        <dbReference type="Pfam" id="PF13361"/>
    </source>
</evidence>
<dbReference type="SUPFAM" id="SSF48452">
    <property type="entry name" value="TPR-like"/>
    <property type="match status" value="1"/>
</dbReference>
<feature type="repeat" description="TPR" evidence="5">
    <location>
        <begin position="1267"/>
        <end position="1300"/>
    </location>
</feature>
<evidence type="ECO:0000256" key="6">
    <source>
        <dbReference type="SAM" id="MobiDB-lite"/>
    </source>
</evidence>
<feature type="region of interest" description="Disordered" evidence="6">
    <location>
        <begin position="2589"/>
        <end position="2612"/>
    </location>
</feature>
<dbReference type="Gene3D" id="1.25.40.10">
    <property type="entry name" value="Tetratricopeptide repeat domain"/>
    <property type="match status" value="2"/>
</dbReference>
<keyword evidence="2" id="KW-0378">Hydrolase</keyword>
<reference evidence="8" key="1">
    <citation type="submission" date="2020-05" db="EMBL/GenBank/DDBJ databases">
        <title>Phylogenomic resolution of chytrid fungi.</title>
        <authorList>
            <person name="Stajich J.E."/>
            <person name="Amses K."/>
            <person name="Simmons R."/>
            <person name="Seto K."/>
            <person name="Myers J."/>
            <person name="Bonds A."/>
            <person name="Quandt C.A."/>
            <person name="Barry K."/>
            <person name="Liu P."/>
            <person name="Grigoriev I."/>
            <person name="Longcore J.E."/>
            <person name="James T.Y."/>
        </authorList>
    </citation>
    <scope>NUCLEOTIDE SEQUENCE</scope>
    <source>
        <strain evidence="8">JEL0513</strain>
    </source>
</reference>
<keyword evidence="9" id="KW-1185">Reference proteome</keyword>
<feature type="region of interest" description="Disordered" evidence="6">
    <location>
        <begin position="2394"/>
        <end position="2414"/>
    </location>
</feature>
<feature type="compositionally biased region" description="Acidic residues" evidence="6">
    <location>
        <begin position="2160"/>
        <end position="2169"/>
    </location>
</feature>
<dbReference type="Gene3D" id="3.40.50.300">
    <property type="entry name" value="P-loop containing nucleotide triphosphate hydrolases"/>
    <property type="match status" value="1"/>
</dbReference>
<evidence type="ECO:0000256" key="5">
    <source>
        <dbReference type="PROSITE-ProRule" id="PRU00339"/>
    </source>
</evidence>
<dbReference type="InterPro" id="IPR006597">
    <property type="entry name" value="Sel1-like"/>
</dbReference>
<accession>A0AAD5T3L6</accession>
<dbReference type="InterPro" id="IPR019734">
    <property type="entry name" value="TPR_rpt"/>
</dbReference>
<dbReference type="PROSITE" id="PS50005">
    <property type="entry name" value="TPR"/>
    <property type="match status" value="1"/>
</dbReference>
<dbReference type="InterPro" id="IPR011990">
    <property type="entry name" value="TPR-like_helical_dom_sf"/>
</dbReference>
<feature type="compositionally biased region" description="Basic residues" evidence="6">
    <location>
        <begin position="2601"/>
        <end position="2612"/>
    </location>
</feature>
<dbReference type="InterPro" id="IPR027417">
    <property type="entry name" value="P-loop_NTPase"/>
</dbReference>
<proteinExistence type="predicted"/>
<dbReference type="GO" id="GO:0005524">
    <property type="term" value="F:ATP binding"/>
    <property type="evidence" value="ECO:0007669"/>
    <property type="project" value="UniProtKB-KW"/>
</dbReference>
<dbReference type="InterPro" id="IPR014017">
    <property type="entry name" value="DNA_helicase_UvrD-like_C"/>
</dbReference>
<evidence type="ECO:0000256" key="2">
    <source>
        <dbReference type="ARBA" id="ARBA00022801"/>
    </source>
</evidence>
<dbReference type="PANTHER" id="PTHR21529">
    <property type="entry name" value="MAMMARY TURMOR VIRUS RECEPTOR HOMOLOG 1, 2 MTVR1, 2"/>
    <property type="match status" value="1"/>
</dbReference>
<dbReference type="Pfam" id="PF13361">
    <property type="entry name" value="UvrD_C"/>
    <property type="match status" value="1"/>
</dbReference>
<dbReference type="SUPFAM" id="SSF52540">
    <property type="entry name" value="P-loop containing nucleoside triphosphate hydrolases"/>
    <property type="match status" value="1"/>
</dbReference>
<dbReference type="GO" id="GO:0016787">
    <property type="term" value="F:hydrolase activity"/>
    <property type="evidence" value="ECO:0007669"/>
    <property type="project" value="UniProtKB-KW"/>
</dbReference>
<keyword evidence="4" id="KW-0067">ATP-binding</keyword>
<evidence type="ECO:0000313" key="9">
    <source>
        <dbReference type="Proteomes" id="UP001211907"/>
    </source>
</evidence>
<feature type="compositionally biased region" description="Polar residues" evidence="6">
    <location>
        <begin position="2589"/>
        <end position="2600"/>
    </location>
</feature>
<dbReference type="Proteomes" id="UP001211907">
    <property type="component" value="Unassembled WGS sequence"/>
</dbReference>
<keyword evidence="1" id="KW-0547">Nucleotide-binding</keyword>
<evidence type="ECO:0000256" key="4">
    <source>
        <dbReference type="ARBA" id="ARBA00022840"/>
    </source>
</evidence>
<comment type="caution">
    <text evidence="8">The sequence shown here is derived from an EMBL/GenBank/DDBJ whole genome shotgun (WGS) entry which is preliminary data.</text>
</comment>
<protein>
    <recommendedName>
        <fullName evidence="7">UvrD-like helicase C-terminal domain-containing protein</fullName>
    </recommendedName>
</protein>
<evidence type="ECO:0000313" key="8">
    <source>
        <dbReference type="EMBL" id="KAJ3126030.1"/>
    </source>
</evidence>
<evidence type="ECO:0000256" key="1">
    <source>
        <dbReference type="ARBA" id="ARBA00022741"/>
    </source>
</evidence>
<name>A0AAD5T3L6_9FUNG</name>
<feature type="domain" description="UvrD-like helicase C-terminal" evidence="7">
    <location>
        <begin position="1136"/>
        <end position="1226"/>
    </location>
</feature>
<dbReference type="SMART" id="SM00671">
    <property type="entry name" value="SEL1"/>
    <property type="match status" value="3"/>
</dbReference>
<dbReference type="Pfam" id="PF08238">
    <property type="entry name" value="Sel1"/>
    <property type="match status" value="3"/>
</dbReference>
<dbReference type="GO" id="GO:0004386">
    <property type="term" value="F:helicase activity"/>
    <property type="evidence" value="ECO:0007669"/>
    <property type="project" value="UniProtKB-KW"/>
</dbReference>
<dbReference type="InterPro" id="IPR039904">
    <property type="entry name" value="TRANK1"/>
</dbReference>
<keyword evidence="3" id="KW-0347">Helicase</keyword>
<feature type="region of interest" description="Disordered" evidence="6">
    <location>
        <begin position="2158"/>
        <end position="2196"/>
    </location>
</feature>
<dbReference type="SUPFAM" id="SSF81901">
    <property type="entry name" value="HCP-like"/>
    <property type="match status" value="1"/>
</dbReference>
<gene>
    <name evidence="8" type="ORF">HK100_010485</name>
</gene>
<feature type="compositionally biased region" description="Basic and acidic residues" evidence="6">
    <location>
        <begin position="2184"/>
        <end position="2196"/>
    </location>
</feature>